<dbReference type="EMBL" id="RXGB01000839">
    <property type="protein sequence ID" value="TMX01545.1"/>
    <property type="molecule type" value="Genomic_DNA"/>
</dbReference>
<protein>
    <submittedName>
        <fullName evidence="2">Uncharacterized protein</fullName>
    </submittedName>
</protein>
<accession>A0A6N2C2U6</accession>
<proteinExistence type="predicted"/>
<evidence type="ECO:0000256" key="1">
    <source>
        <dbReference type="SAM" id="MobiDB-lite"/>
    </source>
</evidence>
<reference evidence="2" key="1">
    <citation type="submission" date="2019-05" db="EMBL/GenBank/DDBJ databases">
        <title>The de novo reference genome and transcriptome assemblies of the wild tomato species Solanum chilense.</title>
        <authorList>
            <person name="Stam R."/>
            <person name="Nosenko T."/>
            <person name="Hoerger A.C."/>
            <person name="Stephan W."/>
            <person name="Seidel M.A."/>
            <person name="Kuhn J.M.M."/>
            <person name="Haberer G."/>
            <person name="Tellier A."/>
        </authorList>
    </citation>
    <scope>NUCLEOTIDE SEQUENCE</scope>
    <source>
        <tissue evidence="2">Mature leaves</tissue>
    </source>
</reference>
<sequence>MEMRGSDPKSASTELAEDTVLEGLFKVPAEPQPEQHVRTKRHRSSHTTEAGDEADEEKRQRRALEMAFGTSCFVPESGDRNITDGAEVDVGSTESVPVEDPAGSGKLNPSIYK</sequence>
<feature type="region of interest" description="Disordered" evidence="1">
    <location>
        <begin position="72"/>
        <end position="113"/>
    </location>
</feature>
<name>A0A6N2C2U6_SOLCI</name>
<organism evidence="2">
    <name type="scientific">Solanum chilense</name>
    <name type="common">Tomato</name>
    <name type="synonym">Lycopersicon chilense</name>
    <dbReference type="NCBI Taxonomy" id="4083"/>
    <lineage>
        <taxon>Eukaryota</taxon>
        <taxon>Viridiplantae</taxon>
        <taxon>Streptophyta</taxon>
        <taxon>Embryophyta</taxon>
        <taxon>Tracheophyta</taxon>
        <taxon>Spermatophyta</taxon>
        <taxon>Magnoliopsida</taxon>
        <taxon>eudicotyledons</taxon>
        <taxon>Gunneridae</taxon>
        <taxon>Pentapetalae</taxon>
        <taxon>asterids</taxon>
        <taxon>lamiids</taxon>
        <taxon>Solanales</taxon>
        <taxon>Solanaceae</taxon>
        <taxon>Solanoideae</taxon>
        <taxon>Solaneae</taxon>
        <taxon>Solanum</taxon>
        <taxon>Solanum subgen. Lycopersicon</taxon>
    </lineage>
</organism>
<dbReference type="AlphaFoldDB" id="A0A6N2C2U6"/>
<evidence type="ECO:0000313" key="2">
    <source>
        <dbReference type="EMBL" id="TMX01545.1"/>
    </source>
</evidence>
<gene>
    <name evidence="2" type="ORF">EJD97_024316</name>
</gene>
<comment type="caution">
    <text evidence="2">The sequence shown here is derived from an EMBL/GenBank/DDBJ whole genome shotgun (WGS) entry which is preliminary data.</text>
</comment>
<feature type="region of interest" description="Disordered" evidence="1">
    <location>
        <begin position="1"/>
        <end position="60"/>
    </location>
</feature>